<evidence type="ECO:0008006" key="13">
    <source>
        <dbReference type="Google" id="ProtNLM"/>
    </source>
</evidence>
<evidence type="ECO:0000256" key="5">
    <source>
        <dbReference type="ARBA" id="ARBA00022723"/>
    </source>
</evidence>
<comment type="pathway">
    <text evidence="2">Secondary metabolite biosynthesis.</text>
</comment>
<dbReference type="Gene3D" id="1.10.630.10">
    <property type="entry name" value="Cytochrome P450"/>
    <property type="match status" value="1"/>
</dbReference>
<dbReference type="InterPro" id="IPR050364">
    <property type="entry name" value="Cytochrome_P450_fung"/>
</dbReference>
<evidence type="ECO:0000256" key="8">
    <source>
        <dbReference type="ARBA" id="ARBA00023033"/>
    </source>
</evidence>
<evidence type="ECO:0000256" key="7">
    <source>
        <dbReference type="ARBA" id="ARBA00023004"/>
    </source>
</evidence>
<organism evidence="11 12">
    <name type="scientific">Candolleomyces aberdarensis</name>
    <dbReference type="NCBI Taxonomy" id="2316362"/>
    <lineage>
        <taxon>Eukaryota</taxon>
        <taxon>Fungi</taxon>
        <taxon>Dikarya</taxon>
        <taxon>Basidiomycota</taxon>
        <taxon>Agaricomycotina</taxon>
        <taxon>Agaricomycetes</taxon>
        <taxon>Agaricomycetidae</taxon>
        <taxon>Agaricales</taxon>
        <taxon>Agaricineae</taxon>
        <taxon>Psathyrellaceae</taxon>
        <taxon>Candolleomyces</taxon>
    </lineage>
</organism>
<dbReference type="Pfam" id="PF00067">
    <property type="entry name" value="p450"/>
    <property type="match status" value="1"/>
</dbReference>
<evidence type="ECO:0000256" key="10">
    <source>
        <dbReference type="RuleBase" id="RU000461"/>
    </source>
</evidence>
<sequence length="416" mass="47460">MLNDLMGYDHGLFSLMDYGDDWRKHRRVFRQHFNPSALTQYRPIIQHQLSRFLAFLLDSPDKFHTHCETYMGSVILHITYGYPALVEDDPFIADGEDVLKAFRISGLPGSFLVDVFPFLKYVPSWFPGAGFKGWAADYRAKETSARHQCFRYSVDSMRGGSQTTSVASQLISKFSNDDASEREEQERVARNVTFIAYIAGLDTAHAMSTIFILAMAMYPEAQRTAQKEVDRVIGSGRLPTVDDQEETLYIQALILELFRWHQVTPLVIPHSITSDIYYDGYTIPKGTIVMGNAWAVLHDPEVFENPMEFIPERYIKDGKINTDLPDPSKFVFGFGRRSCPGRHLGLEMLYMMIVSTLLLFDILPPEDELGNPKKVEATFNDGITYQVENFDCIIRPRSAEAEAFIRRFNAVETPVV</sequence>
<dbReference type="InterPro" id="IPR017972">
    <property type="entry name" value="Cyt_P450_CS"/>
</dbReference>
<dbReference type="InterPro" id="IPR002401">
    <property type="entry name" value="Cyt_P450_E_grp-I"/>
</dbReference>
<evidence type="ECO:0000256" key="1">
    <source>
        <dbReference type="ARBA" id="ARBA00001971"/>
    </source>
</evidence>
<keyword evidence="4 9" id="KW-0349">Heme</keyword>
<evidence type="ECO:0000256" key="6">
    <source>
        <dbReference type="ARBA" id="ARBA00023002"/>
    </source>
</evidence>
<dbReference type="GO" id="GO:0004497">
    <property type="term" value="F:monooxygenase activity"/>
    <property type="evidence" value="ECO:0007669"/>
    <property type="project" value="UniProtKB-KW"/>
</dbReference>
<comment type="cofactor">
    <cofactor evidence="1 9">
        <name>heme</name>
        <dbReference type="ChEBI" id="CHEBI:30413"/>
    </cofactor>
</comment>
<feature type="binding site" description="axial binding residue" evidence="9">
    <location>
        <position position="339"/>
    </location>
    <ligand>
        <name>heme</name>
        <dbReference type="ChEBI" id="CHEBI:30413"/>
    </ligand>
    <ligandPart>
        <name>Fe</name>
        <dbReference type="ChEBI" id="CHEBI:18248"/>
    </ligandPart>
</feature>
<dbReference type="AlphaFoldDB" id="A0A4Q2DC49"/>
<evidence type="ECO:0000313" key="11">
    <source>
        <dbReference type="EMBL" id="RXW16421.1"/>
    </source>
</evidence>
<keyword evidence="8 10" id="KW-0503">Monooxygenase</keyword>
<dbReference type="InterPro" id="IPR036396">
    <property type="entry name" value="Cyt_P450_sf"/>
</dbReference>
<keyword evidence="6 10" id="KW-0560">Oxidoreductase</keyword>
<proteinExistence type="inferred from homology"/>
<dbReference type="CDD" id="cd11065">
    <property type="entry name" value="CYP64-like"/>
    <property type="match status" value="1"/>
</dbReference>
<dbReference type="PANTHER" id="PTHR46300">
    <property type="entry name" value="P450, PUTATIVE (EUROFUNG)-RELATED-RELATED"/>
    <property type="match status" value="1"/>
</dbReference>
<comment type="similarity">
    <text evidence="3 10">Belongs to the cytochrome P450 family.</text>
</comment>
<dbReference type="SUPFAM" id="SSF48264">
    <property type="entry name" value="Cytochrome P450"/>
    <property type="match status" value="1"/>
</dbReference>
<evidence type="ECO:0000256" key="2">
    <source>
        <dbReference type="ARBA" id="ARBA00005179"/>
    </source>
</evidence>
<dbReference type="PROSITE" id="PS00086">
    <property type="entry name" value="CYTOCHROME_P450"/>
    <property type="match status" value="1"/>
</dbReference>
<dbReference type="EMBL" id="SDEE01000439">
    <property type="protein sequence ID" value="RXW16421.1"/>
    <property type="molecule type" value="Genomic_DNA"/>
</dbReference>
<evidence type="ECO:0000313" key="12">
    <source>
        <dbReference type="Proteomes" id="UP000290288"/>
    </source>
</evidence>
<accession>A0A4Q2DC49</accession>
<dbReference type="Proteomes" id="UP000290288">
    <property type="component" value="Unassembled WGS sequence"/>
</dbReference>
<keyword evidence="12" id="KW-1185">Reference proteome</keyword>
<dbReference type="GO" id="GO:0005506">
    <property type="term" value="F:iron ion binding"/>
    <property type="evidence" value="ECO:0007669"/>
    <property type="project" value="InterPro"/>
</dbReference>
<evidence type="ECO:0000256" key="4">
    <source>
        <dbReference type="ARBA" id="ARBA00022617"/>
    </source>
</evidence>
<dbReference type="OrthoDB" id="2789670at2759"/>
<evidence type="ECO:0000256" key="3">
    <source>
        <dbReference type="ARBA" id="ARBA00010617"/>
    </source>
</evidence>
<reference evidence="11 12" key="1">
    <citation type="submission" date="2019-01" db="EMBL/GenBank/DDBJ databases">
        <title>Draft genome sequence of Psathyrella aberdarensis IHI B618.</title>
        <authorList>
            <person name="Buettner E."/>
            <person name="Kellner H."/>
        </authorList>
    </citation>
    <scope>NUCLEOTIDE SEQUENCE [LARGE SCALE GENOMIC DNA]</scope>
    <source>
        <strain evidence="11 12">IHI B618</strain>
    </source>
</reference>
<name>A0A4Q2DC49_9AGAR</name>
<keyword evidence="7 9" id="KW-0408">Iron</keyword>
<dbReference type="STRING" id="2316362.A0A4Q2DC49"/>
<dbReference type="PANTHER" id="PTHR46300:SF7">
    <property type="entry name" value="P450, PUTATIVE (EUROFUNG)-RELATED"/>
    <property type="match status" value="1"/>
</dbReference>
<protein>
    <recommendedName>
        <fullName evidence="13">Cytochrome P450</fullName>
    </recommendedName>
</protein>
<dbReference type="GO" id="GO:0016705">
    <property type="term" value="F:oxidoreductase activity, acting on paired donors, with incorporation or reduction of molecular oxygen"/>
    <property type="evidence" value="ECO:0007669"/>
    <property type="project" value="InterPro"/>
</dbReference>
<dbReference type="InterPro" id="IPR001128">
    <property type="entry name" value="Cyt_P450"/>
</dbReference>
<comment type="caution">
    <text evidence="11">The sequence shown here is derived from an EMBL/GenBank/DDBJ whole genome shotgun (WGS) entry which is preliminary data.</text>
</comment>
<keyword evidence="5 9" id="KW-0479">Metal-binding</keyword>
<dbReference type="PRINTS" id="PR00463">
    <property type="entry name" value="EP450I"/>
</dbReference>
<dbReference type="GO" id="GO:0020037">
    <property type="term" value="F:heme binding"/>
    <property type="evidence" value="ECO:0007669"/>
    <property type="project" value="InterPro"/>
</dbReference>
<evidence type="ECO:0000256" key="9">
    <source>
        <dbReference type="PIRSR" id="PIRSR602401-1"/>
    </source>
</evidence>
<gene>
    <name evidence="11" type="ORF">EST38_g9431</name>
</gene>